<gene>
    <name evidence="2" type="ORF">PENTCL1PPCAC_2282</name>
</gene>
<feature type="non-terminal residue" evidence="2">
    <location>
        <position position="186"/>
    </location>
</feature>
<feature type="compositionally biased region" description="Basic and acidic residues" evidence="1">
    <location>
        <begin position="1"/>
        <end position="18"/>
    </location>
</feature>
<feature type="region of interest" description="Disordered" evidence="1">
    <location>
        <begin position="56"/>
        <end position="186"/>
    </location>
</feature>
<feature type="region of interest" description="Disordered" evidence="1">
    <location>
        <begin position="1"/>
        <end position="32"/>
    </location>
</feature>
<feature type="compositionally biased region" description="Basic and acidic residues" evidence="1">
    <location>
        <begin position="168"/>
        <end position="186"/>
    </location>
</feature>
<sequence length="186" mass="21078">KEGEEKNDSEKDQTDRDMTISPSSSSSFQANGEDLLELGRKSILLLKKRCNSFTEAEDYDITTPKRKRKPEDEENEEEIEKEVEEGDEKEECGEKKSATLLTPSLTRGTMSKRQCTEGIDTPKWMGTRIASISSVASISIHSSSVTPRRNSSRSGNKREELIDTPESSQKEEEKEKKGRDEEKEKK</sequence>
<feature type="compositionally biased region" description="Acidic residues" evidence="1">
    <location>
        <begin position="72"/>
        <end position="91"/>
    </location>
</feature>
<name>A0AAV5SBQ6_9BILA</name>
<keyword evidence="3" id="KW-1185">Reference proteome</keyword>
<feature type="compositionally biased region" description="Polar residues" evidence="1">
    <location>
        <begin position="99"/>
        <end position="113"/>
    </location>
</feature>
<feature type="non-terminal residue" evidence="2">
    <location>
        <position position="1"/>
    </location>
</feature>
<evidence type="ECO:0000313" key="2">
    <source>
        <dbReference type="EMBL" id="GMS80107.1"/>
    </source>
</evidence>
<feature type="compositionally biased region" description="Low complexity" evidence="1">
    <location>
        <begin position="129"/>
        <end position="145"/>
    </location>
</feature>
<dbReference type="AlphaFoldDB" id="A0AAV5SBQ6"/>
<protein>
    <submittedName>
        <fullName evidence="2">Uncharacterized protein</fullName>
    </submittedName>
</protein>
<evidence type="ECO:0000313" key="3">
    <source>
        <dbReference type="Proteomes" id="UP001432027"/>
    </source>
</evidence>
<accession>A0AAV5SBQ6</accession>
<dbReference type="Proteomes" id="UP001432027">
    <property type="component" value="Unassembled WGS sequence"/>
</dbReference>
<proteinExistence type="predicted"/>
<organism evidence="2 3">
    <name type="scientific">Pristionchus entomophagus</name>
    <dbReference type="NCBI Taxonomy" id="358040"/>
    <lineage>
        <taxon>Eukaryota</taxon>
        <taxon>Metazoa</taxon>
        <taxon>Ecdysozoa</taxon>
        <taxon>Nematoda</taxon>
        <taxon>Chromadorea</taxon>
        <taxon>Rhabditida</taxon>
        <taxon>Rhabditina</taxon>
        <taxon>Diplogasteromorpha</taxon>
        <taxon>Diplogasteroidea</taxon>
        <taxon>Neodiplogasteridae</taxon>
        <taxon>Pristionchus</taxon>
    </lineage>
</organism>
<feature type="compositionally biased region" description="Polar residues" evidence="1">
    <location>
        <begin position="20"/>
        <end position="30"/>
    </location>
</feature>
<reference evidence="2" key="1">
    <citation type="submission" date="2023-10" db="EMBL/GenBank/DDBJ databases">
        <title>Genome assembly of Pristionchus species.</title>
        <authorList>
            <person name="Yoshida K."/>
            <person name="Sommer R.J."/>
        </authorList>
    </citation>
    <scope>NUCLEOTIDE SEQUENCE</scope>
    <source>
        <strain evidence="2">RS0144</strain>
    </source>
</reference>
<comment type="caution">
    <text evidence="2">The sequence shown here is derived from an EMBL/GenBank/DDBJ whole genome shotgun (WGS) entry which is preliminary data.</text>
</comment>
<evidence type="ECO:0000256" key="1">
    <source>
        <dbReference type="SAM" id="MobiDB-lite"/>
    </source>
</evidence>
<dbReference type="EMBL" id="BTSX01000001">
    <property type="protein sequence ID" value="GMS80107.1"/>
    <property type="molecule type" value="Genomic_DNA"/>
</dbReference>